<evidence type="ECO:0000256" key="18">
    <source>
        <dbReference type="ARBA" id="ARBA00023027"/>
    </source>
</evidence>
<accession>A0A1A9VGV6</accession>
<dbReference type="FunFam" id="3.20.20.70:FF:000066">
    <property type="entry name" value="Dihydroorotate dehydrogenase (quinone), mitochondrial"/>
    <property type="match status" value="1"/>
</dbReference>
<dbReference type="NCBIfam" id="NF003652">
    <property type="entry name" value="PRK05286.2-5"/>
    <property type="match status" value="1"/>
</dbReference>
<dbReference type="SUPFAM" id="SSF50129">
    <property type="entry name" value="GroES-like"/>
    <property type="match status" value="1"/>
</dbReference>
<dbReference type="InterPro" id="IPR001295">
    <property type="entry name" value="Dihydroorotate_DH_CS"/>
</dbReference>
<evidence type="ECO:0000256" key="15">
    <source>
        <dbReference type="ARBA" id="ARBA00022946"/>
    </source>
</evidence>
<dbReference type="InterPro" id="IPR013154">
    <property type="entry name" value="ADH-like_N"/>
</dbReference>
<dbReference type="InterPro" id="IPR011032">
    <property type="entry name" value="GroES-like_sf"/>
</dbReference>
<comment type="cofactor">
    <cofactor evidence="2">
        <name>Zn(2+)</name>
        <dbReference type="ChEBI" id="CHEBI:29105"/>
    </cofactor>
</comment>
<evidence type="ECO:0000256" key="21">
    <source>
        <dbReference type="ARBA" id="ARBA00026132"/>
    </source>
</evidence>
<evidence type="ECO:0000256" key="19">
    <source>
        <dbReference type="ARBA" id="ARBA00023128"/>
    </source>
</evidence>
<evidence type="ECO:0000256" key="6">
    <source>
        <dbReference type="ARBA" id="ARBA00008072"/>
    </source>
</evidence>
<evidence type="ECO:0000256" key="4">
    <source>
        <dbReference type="ARBA" id="ARBA00005161"/>
    </source>
</evidence>
<comment type="subcellular location">
    <subcellularLocation>
        <location evidence="3">Mitochondrion inner membrane</location>
        <topology evidence="3">Single-pass membrane protein</topology>
    </subcellularLocation>
</comment>
<evidence type="ECO:0000313" key="27">
    <source>
        <dbReference type="EnsemblMetazoa" id="GAUT036797-PA"/>
    </source>
</evidence>
<dbReference type="NCBIfam" id="TIGR01036">
    <property type="entry name" value="pyrD_sub2"/>
    <property type="match status" value="1"/>
</dbReference>
<dbReference type="Pfam" id="PF08240">
    <property type="entry name" value="ADH_N"/>
    <property type="match status" value="1"/>
</dbReference>
<evidence type="ECO:0000259" key="24">
    <source>
        <dbReference type="Pfam" id="PF00107"/>
    </source>
</evidence>
<comment type="pathway">
    <text evidence="4">Pyrimidine metabolism; UMP biosynthesis via de novo pathway; orotate from (S)-dihydroorotate (quinone route): step 1/1.</text>
</comment>
<evidence type="ECO:0000256" key="3">
    <source>
        <dbReference type="ARBA" id="ARBA00004434"/>
    </source>
</evidence>
<evidence type="ECO:0000256" key="11">
    <source>
        <dbReference type="ARBA" id="ARBA00022692"/>
    </source>
</evidence>
<keyword evidence="12" id="KW-0479">Metal-binding</keyword>
<name>A0A1A9VGV6_GLOAU</name>
<dbReference type="EC" id="1.3.5.2" evidence="7"/>
<comment type="cofactor">
    <cofactor evidence="1">
        <name>FMN</name>
        <dbReference type="ChEBI" id="CHEBI:58210"/>
    </cofactor>
</comment>
<evidence type="ECO:0000256" key="16">
    <source>
        <dbReference type="ARBA" id="ARBA00022989"/>
    </source>
</evidence>
<evidence type="ECO:0000256" key="2">
    <source>
        <dbReference type="ARBA" id="ARBA00001947"/>
    </source>
</evidence>
<dbReference type="UniPathway" id="UPA00070">
    <property type="reaction ID" value="UER00946"/>
</dbReference>
<evidence type="ECO:0000256" key="23">
    <source>
        <dbReference type="ARBA" id="ARBA00048639"/>
    </source>
</evidence>
<evidence type="ECO:0000256" key="13">
    <source>
        <dbReference type="ARBA" id="ARBA00022792"/>
    </source>
</evidence>
<dbReference type="GO" id="GO:0046872">
    <property type="term" value="F:metal ion binding"/>
    <property type="evidence" value="ECO:0007669"/>
    <property type="project" value="UniProtKB-KW"/>
</dbReference>
<dbReference type="InterPro" id="IPR036291">
    <property type="entry name" value="NAD(P)-bd_dom_sf"/>
</dbReference>
<comment type="catalytic activity">
    <reaction evidence="23">
        <text>(S)-dihydroorotate + a quinone = orotate + a quinol</text>
        <dbReference type="Rhea" id="RHEA:30187"/>
        <dbReference type="ChEBI" id="CHEBI:24646"/>
        <dbReference type="ChEBI" id="CHEBI:30839"/>
        <dbReference type="ChEBI" id="CHEBI:30864"/>
        <dbReference type="ChEBI" id="CHEBI:132124"/>
        <dbReference type="EC" id="1.3.5.2"/>
    </reaction>
</comment>
<keyword evidence="28" id="KW-1185">Reference proteome</keyword>
<dbReference type="NCBIfam" id="NF003645">
    <property type="entry name" value="PRK05286.1-2"/>
    <property type="match status" value="1"/>
</dbReference>
<dbReference type="STRING" id="7395.A0A1A9VGV6"/>
<evidence type="ECO:0000256" key="1">
    <source>
        <dbReference type="ARBA" id="ARBA00001917"/>
    </source>
</evidence>
<dbReference type="Pfam" id="PF00107">
    <property type="entry name" value="ADH_zinc_N"/>
    <property type="match status" value="1"/>
</dbReference>
<dbReference type="Proteomes" id="UP000078200">
    <property type="component" value="Unassembled WGS sequence"/>
</dbReference>
<keyword evidence="13" id="KW-0999">Mitochondrion inner membrane</keyword>
<evidence type="ECO:0000259" key="26">
    <source>
        <dbReference type="Pfam" id="PF08240"/>
    </source>
</evidence>
<dbReference type="SUPFAM" id="SSF51395">
    <property type="entry name" value="FMN-linked oxidoreductases"/>
    <property type="match status" value="1"/>
</dbReference>
<keyword evidence="18" id="KW-0520">NAD</keyword>
<dbReference type="InterPro" id="IPR045306">
    <property type="entry name" value="SDH-like"/>
</dbReference>
<dbReference type="EnsemblMetazoa" id="GAUT036797-RA">
    <property type="protein sequence ID" value="GAUT036797-PA"/>
    <property type="gene ID" value="GAUT036797"/>
</dbReference>
<comment type="similarity">
    <text evidence="6">Belongs to the zinc-containing alcohol dehydrogenase family.</text>
</comment>
<dbReference type="GO" id="GO:0106430">
    <property type="term" value="F:dihydroorotate dehydrogenase (quinone) activity"/>
    <property type="evidence" value="ECO:0007669"/>
    <property type="project" value="UniProtKB-EC"/>
</dbReference>
<dbReference type="InterPro" id="IPR013149">
    <property type="entry name" value="ADH-like_C"/>
</dbReference>
<keyword evidence="15" id="KW-0809">Transit peptide</keyword>
<dbReference type="GO" id="GO:0044205">
    <property type="term" value="P:'de novo' UMP biosynthetic process"/>
    <property type="evidence" value="ECO:0007669"/>
    <property type="project" value="UniProtKB-UniPathway"/>
</dbReference>
<evidence type="ECO:0000256" key="12">
    <source>
        <dbReference type="ARBA" id="ARBA00022723"/>
    </source>
</evidence>
<evidence type="ECO:0000256" key="9">
    <source>
        <dbReference type="ARBA" id="ARBA00022630"/>
    </source>
</evidence>
<evidence type="ECO:0000256" key="7">
    <source>
        <dbReference type="ARBA" id="ARBA00012791"/>
    </source>
</evidence>
<evidence type="ECO:0000313" key="28">
    <source>
        <dbReference type="Proteomes" id="UP000078200"/>
    </source>
</evidence>
<feature type="domain" description="Alcohol dehydrogenase-like N-terminal" evidence="26">
    <location>
        <begin position="78"/>
        <end position="192"/>
    </location>
</feature>
<dbReference type="GO" id="GO:0016616">
    <property type="term" value="F:oxidoreductase activity, acting on the CH-OH group of donors, NAD or NADP as acceptor"/>
    <property type="evidence" value="ECO:0007669"/>
    <property type="project" value="InterPro"/>
</dbReference>
<evidence type="ECO:0000259" key="25">
    <source>
        <dbReference type="Pfam" id="PF01180"/>
    </source>
</evidence>
<dbReference type="Pfam" id="PF01180">
    <property type="entry name" value="DHO_dh"/>
    <property type="match status" value="1"/>
</dbReference>
<evidence type="ECO:0000256" key="20">
    <source>
        <dbReference type="ARBA" id="ARBA00023136"/>
    </source>
</evidence>
<proteinExistence type="inferred from homology"/>
<dbReference type="AlphaFoldDB" id="A0A1A9VGV6"/>
<dbReference type="Gene3D" id="3.90.180.10">
    <property type="entry name" value="Medium-chain alcohol dehydrogenases, catalytic domain"/>
    <property type="match status" value="1"/>
</dbReference>
<keyword evidence="20" id="KW-0472">Membrane</keyword>
<dbReference type="SUPFAM" id="SSF51735">
    <property type="entry name" value="NAD(P)-binding Rossmann-fold domains"/>
    <property type="match status" value="1"/>
</dbReference>
<feature type="domain" description="Alcohol dehydrogenase-like C-terminal" evidence="24">
    <location>
        <begin position="230"/>
        <end position="359"/>
    </location>
</feature>
<reference evidence="27" key="1">
    <citation type="submission" date="2020-05" db="UniProtKB">
        <authorList>
            <consortium name="EnsemblMetazoa"/>
        </authorList>
    </citation>
    <scope>IDENTIFICATION</scope>
    <source>
        <strain evidence="27">TTRI</strain>
    </source>
</reference>
<keyword evidence="9" id="KW-0285">Flavoprotein</keyword>
<keyword evidence="16" id="KW-1133">Transmembrane helix</keyword>
<evidence type="ECO:0000256" key="5">
    <source>
        <dbReference type="ARBA" id="ARBA00005359"/>
    </source>
</evidence>
<dbReference type="Gene3D" id="3.40.50.720">
    <property type="entry name" value="NAD(P)-binding Rossmann-like Domain"/>
    <property type="match status" value="1"/>
</dbReference>
<dbReference type="VEuPathDB" id="VectorBase:GAUT036797"/>
<dbReference type="CDD" id="cd05285">
    <property type="entry name" value="sorbitol_DH"/>
    <property type="match status" value="1"/>
</dbReference>
<evidence type="ECO:0000256" key="8">
    <source>
        <dbReference type="ARBA" id="ARBA00017599"/>
    </source>
</evidence>
<dbReference type="PANTHER" id="PTHR48109">
    <property type="entry name" value="DIHYDROOROTATE DEHYDROGENASE (QUINONE), MITOCHONDRIAL-RELATED"/>
    <property type="match status" value="1"/>
</dbReference>
<keyword evidence="10" id="KW-0288">FMN</keyword>
<evidence type="ECO:0000256" key="14">
    <source>
        <dbReference type="ARBA" id="ARBA00022833"/>
    </source>
</evidence>
<evidence type="ECO:0000256" key="22">
    <source>
        <dbReference type="ARBA" id="ARBA00032485"/>
    </source>
</evidence>
<keyword evidence="11" id="KW-0812">Transmembrane</keyword>
<dbReference type="GO" id="GO:0006207">
    <property type="term" value="P:'de novo' pyrimidine nucleobase biosynthetic process"/>
    <property type="evidence" value="ECO:0007669"/>
    <property type="project" value="InterPro"/>
</dbReference>
<keyword evidence="14" id="KW-0862">Zinc</keyword>
<keyword evidence="17" id="KW-0560">Oxidoreductase</keyword>
<dbReference type="InterPro" id="IPR050074">
    <property type="entry name" value="DHO_dehydrogenase"/>
</dbReference>
<feature type="domain" description="Dihydroorotate dehydrogenase catalytic" evidence="25">
    <location>
        <begin position="463"/>
        <end position="760"/>
    </location>
</feature>
<sequence length="782" mass="85318">MFSRFVSKHLVKHLKLHPGIKRCHEATKQNIDQSDQTLGNQIKNLIKSCQRENKDNLAAVLYEINDLRLEQRPMPEIGPKDVLLAVDCVGICRTDVEYWQKGRAGPYVVEEPMILGREASGIVVESGEQVQHLRKGDRVAVEPGESCRHCQLCRSGQYNLCPFIRFCATPPNDGLLTRYAKHPAHLCYKLPDHVTMEEGALLEPLAVGMASCRRAKVGLGSEVLILGCGPIGLTTLATATSIGASKVLIVDKKKDRLEIAKNFGADTLHLKDDCNPRDLAQSIHATMGCIPNKCFDCVGTVESLKLAIYATRPGGMCTLVGVPDGKIVLPLIDAMSREIDILGVVNYRNDYPIALAMAASFELSLPAIISHHFALEQISLAFETAKLQADGTLKNKLKSLTFVTLGGGCIFSALCVNQNNEKFYEEVLMPATRLLPPEFSHKVAVWACKNKLLGQSRADDGILKCNFFGLTLKNPIGIAAGFDKHAEAVEGLSQLGFGFIEIGSVTPESQPGQPKPRVFRLVGDEAIINRYGFNSEGHRVVYERLKAVRESGQFSGILGVNLGKNKDSTSAKEDYVKGVQIFGPIADYLVVNISSPNTPGLRDLQGKNDLQELLEAVIQTRNQLSVNNSVPILLKLAPDLTKQDIKDIVAVINKKSCKVDGLIISNTTVSRQGLKDSQLALENGGLSGAPLRSKSTRLVAQIYYQTGGKIPIIGVGGIATGEDAFEKLEAGASYLQLYTSFIYHGPPVVNKIKRELVDILNKKGYNSISQVVGCNYKKYLSE</sequence>
<protein>
    <recommendedName>
        <fullName evidence="8">Dihydroorotate dehydrogenase (quinone), mitochondrial</fullName>
        <ecNumber evidence="7">1.3.5.2</ecNumber>
    </recommendedName>
    <alternativeName>
        <fullName evidence="22">Polyol dehydrogenase</fullName>
    </alternativeName>
    <alternativeName>
        <fullName evidence="21">Sorbitol dehydrogenase</fullName>
    </alternativeName>
</protein>
<comment type="similarity">
    <text evidence="5">Belongs to the dihydroorotate dehydrogenase family. Type 2 subfamily.</text>
</comment>
<dbReference type="PROSITE" id="PS00912">
    <property type="entry name" value="DHODEHASE_2"/>
    <property type="match status" value="1"/>
</dbReference>
<dbReference type="CDD" id="cd04738">
    <property type="entry name" value="DHOD_2_like"/>
    <property type="match status" value="1"/>
</dbReference>
<organism evidence="27 28">
    <name type="scientific">Glossina austeni</name>
    <name type="common">Savannah tsetse fly</name>
    <dbReference type="NCBI Taxonomy" id="7395"/>
    <lineage>
        <taxon>Eukaryota</taxon>
        <taxon>Metazoa</taxon>
        <taxon>Ecdysozoa</taxon>
        <taxon>Arthropoda</taxon>
        <taxon>Hexapoda</taxon>
        <taxon>Insecta</taxon>
        <taxon>Pterygota</taxon>
        <taxon>Neoptera</taxon>
        <taxon>Endopterygota</taxon>
        <taxon>Diptera</taxon>
        <taxon>Brachycera</taxon>
        <taxon>Muscomorpha</taxon>
        <taxon>Hippoboscoidea</taxon>
        <taxon>Glossinidae</taxon>
        <taxon>Glossina</taxon>
    </lineage>
</organism>
<dbReference type="InterPro" id="IPR013785">
    <property type="entry name" value="Aldolase_TIM"/>
</dbReference>
<evidence type="ECO:0000256" key="10">
    <source>
        <dbReference type="ARBA" id="ARBA00022643"/>
    </source>
</evidence>
<keyword evidence="19" id="KW-0496">Mitochondrion</keyword>
<dbReference type="GO" id="GO:0005743">
    <property type="term" value="C:mitochondrial inner membrane"/>
    <property type="evidence" value="ECO:0007669"/>
    <property type="project" value="UniProtKB-SubCell"/>
</dbReference>
<dbReference type="InterPro" id="IPR005719">
    <property type="entry name" value="Dihydroorotate_DH_2"/>
</dbReference>
<dbReference type="InterPro" id="IPR005720">
    <property type="entry name" value="Dihydroorotate_DH_cat"/>
</dbReference>
<evidence type="ECO:0000256" key="17">
    <source>
        <dbReference type="ARBA" id="ARBA00023002"/>
    </source>
</evidence>
<dbReference type="FunFam" id="3.40.50.720:FF:000068">
    <property type="entry name" value="Sorbitol dehydrogenase"/>
    <property type="match status" value="1"/>
</dbReference>
<dbReference type="PANTHER" id="PTHR48109:SF4">
    <property type="entry name" value="DIHYDROOROTATE DEHYDROGENASE (QUINONE), MITOCHONDRIAL"/>
    <property type="match status" value="1"/>
</dbReference>
<dbReference type="Gene3D" id="3.20.20.70">
    <property type="entry name" value="Aldolase class I"/>
    <property type="match status" value="1"/>
</dbReference>